<gene>
    <name evidence="1" type="ORF">SBA5_170017</name>
</gene>
<protein>
    <submittedName>
        <fullName evidence="1">Uncharacterized protein</fullName>
    </submittedName>
</protein>
<dbReference type="EMBL" id="OKRB01000072">
    <property type="protein sequence ID" value="SPE18753.1"/>
    <property type="molecule type" value="Genomic_DNA"/>
</dbReference>
<proteinExistence type="predicted"/>
<name>A0A2N9L6J8_9BACT</name>
<evidence type="ECO:0000313" key="2">
    <source>
        <dbReference type="Proteomes" id="UP000239735"/>
    </source>
</evidence>
<reference evidence="2" key="1">
    <citation type="submission" date="2018-02" db="EMBL/GenBank/DDBJ databases">
        <authorList>
            <person name="Hausmann B."/>
        </authorList>
    </citation>
    <scope>NUCLEOTIDE SEQUENCE [LARGE SCALE GENOMIC DNA]</scope>
    <source>
        <strain evidence="2">Peat soil MAG SbA5</strain>
    </source>
</reference>
<accession>A0A2N9L6J8</accession>
<dbReference type="AlphaFoldDB" id="A0A2N9L6J8"/>
<evidence type="ECO:0000313" key="1">
    <source>
        <dbReference type="EMBL" id="SPE18753.1"/>
    </source>
</evidence>
<organism evidence="1 2">
    <name type="scientific">Candidatus Sulfuritelmatomonas gaucii</name>
    <dbReference type="NCBI Taxonomy" id="2043161"/>
    <lineage>
        <taxon>Bacteria</taxon>
        <taxon>Pseudomonadati</taxon>
        <taxon>Acidobacteriota</taxon>
        <taxon>Terriglobia</taxon>
        <taxon>Terriglobales</taxon>
        <taxon>Acidobacteriaceae</taxon>
        <taxon>Candidatus Sulfuritelmatomonas</taxon>
    </lineage>
</organism>
<sequence length="60" mass="6804">MTSQFSGDASELYAETDVEDSRFSSLKNYRILGASILRIKRVVRGEVHLGSKGLRTRWSQ</sequence>
<dbReference type="Proteomes" id="UP000239735">
    <property type="component" value="Unassembled WGS sequence"/>
</dbReference>